<dbReference type="Proteomes" id="UP000601587">
    <property type="component" value="Unassembled WGS sequence"/>
</dbReference>
<feature type="transmembrane region" description="Helical" evidence="7">
    <location>
        <begin position="74"/>
        <end position="93"/>
    </location>
</feature>
<dbReference type="PROSITE" id="PS50850">
    <property type="entry name" value="MFS"/>
    <property type="match status" value="1"/>
</dbReference>
<evidence type="ECO:0000256" key="4">
    <source>
        <dbReference type="ARBA" id="ARBA00022692"/>
    </source>
</evidence>
<keyword evidence="6 7" id="KW-0472">Membrane</keyword>
<evidence type="ECO:0000256" key="6">
    <source>
        <dbReference type="ARBA" id="ARBA00023136"/>
    </source>
</evidence>
<dbReference type="CDD" id="cd06173">
    <property type="entry name" value="MFS_MefA_like"/>
    <property type="match status" value="1"/>
</dbReference>
<evidence type="ECO:0000256" key="3">
    <source>
        <dbReference type="ARBA" id="ARBA00022475"/>
    </source>
</evidence>
<reference evidence="9" key="1">
    <citation type="submission" date="2019-09" db="EMBL/GenBank/DDBJ databases">
        <title>Comparative genomic analysis of Lactobacillus helveticus.</title>
        <authorList>
            <person name="Zhang H."/>
            <person name="Chen Y."/>
            <person name="Zhong Z."/>
        </authorList>
    </citation>
    <scope>NUCLEOTIDE SEQUENCE</scope>
    <source>
        <strain evidence="9">IMAU50013</strain>
    </source>
</reference>
<feature type="transmembrane region" description="Helical" evidence="7">
    <location>
        <begin position="218"/>
        <end position="240"/>
    </location>
</feature>
<keyword evidence="2" id="KW-0813">Transport</keyword>
<evidence type="ECO:0000313" key="9">
    <source>
        <dbReference type="EMBL" id="NRN92516.1"/>
    </source>
</evidence>
<feature type="transmembrane region" description="Helical" evidence="7">
    <location>
        <begin position="303"/>
        <end position="325"/>
    </location>
</feature>
<dbReference type="PANTHER" id="PTHR23513">
    <property type="entry name" value="INTEGRAL MEMBRANE EFFLUX PROTEIN-RELATED"/>
    <property type="match status" value="1"/>
</dbReference>
<organism evidence="9 10">
    <name type="scientific">Lactobacillus helveticus</name>
    <name type="common">Lactobacillus suntoryeus</name>
    <dbReference type="NCBI Taxonomy" id="1587"/>
    <lineage>
        <taxon>Bacteria</taxon>
        <taxon>Bacillati</taxon>
        <taxon>Bacillota</taxon>
        <taxon>Bacilli</taxon>
        <taxon>Lactobacillales</taxon>
        <taxon>Lactobacillaceae</taxon>
        <taxon>Lactobacillus</taxon>
    </lineage>
</organism>
<evidence type="ECO:0000259" key="8">
    <source>
        <dbReference type="PROSITE" id="PS50850"/>
    </source>
</evidence>
<dbReference type="GO" id="GO:0022857">
    <property type="term" value="F:transmembrane transporter activity"/>
    <property type="evidence" value="ECO:0007669"/>
    <property type="project" value="InterPro"/>
</dbReference>
<proteinExistence type="predicted"/>
<feature type="transmembrane region" description="Helical" evidence="7">
    <location>
        <begin position="99"/>
        <end position="120"/>
    </location>
</feature>
<dbReference type="EMBL" id="WCGB01000089">
    <property type="protein sequence ID" value="NRN92516.1"/>
    <property type="molecule type" value="Genomic_DNA"/>
</dbReference>
<dbReference type="Gene3D" id="1.20.1250.20">
    <property type="entry name" value="MFS general substrate transporter like domains"/>
    <property type="match status" value="1"/>
</dbReference>
<feature type="transmembrane region" description="Helical" evidence="7">
    <location>
        <begin position="346"/>
        <end position="363"/>
    </location>
</feature>
<feature type="transmembrane region" description="Helical" evidence="7">
    <location>
        <begin position="279"/>
        <end position="297"/>
    </location>
</feature>
<accession>A0A9Q5BXS5</accession>
<keyword evidence="4 7" id="KW-0812">Transmembrane</keyword>
<feature type="transmembrane region" description="Helical" evidence="7">
    <location>
        <begin position="369"/>
        <end position="391"/>
    </location>
</feature>
<dbReference type="InterPro" id="IPR036259">
    <property type="entry name" value="MFS_trans_sf"/>
</dbReference>
<name>A0A9Q5BXS5_LACHE</name>
<feature type="transmembrane region" description="Helical" evidence="7">
    <location>
        <begin position="41"/>
        <end position="62"/>
    </location>
</feature>
<feature type="domain" description="Major facilitator superfamily (MFS) profile" evidence="8">
    <location>
        <begin position="8"/>
        <end position="392"/>
    </location>
</feature>
<dbReference type="PANTHER" id="PTHR23513:SF6">
    <property type="entry name" value="MAJOR FACILITATOR SUPERFAMILY ASSOCIATED DOMAIN-CONTAINING PROTEIN"/>
    <property type="match status" value="1"/>
</dbReference>
<protein>
    <recommendedName>
        <fullName evidence="8">Major facilitator superfamily (MFS) profile domain-containing protein</fullName>
    </recommendedName>
</protein>
<evidence type="ECO:0000313" key="10">
    <source>
        <dbReference type="Proteomes" id="UP000601587"/>
    </source>
</evidence>
<comment type="subcellular location">
    <subcellularLocation>
        <location evidence="1">Cell membrane</location>
        <topology evidence="1">Multi-pass membrane protein</topology>
    </subcellularLocation>
</comment>
<feature type="transmembrane region" description="Helical" evidence="7">
    <location>
        <begin position="252"/>
        <end position="272"/>
    </location>
</feature>
<dbReference type="GO" id="GO:0005886">
    <property type="term" value="C:plasma membrane"/>
    <property type="evidence" value="ECO:0007669"/>
    <property type="project" value="UniProtKB-SubCell"/>
</dbReference>
<dbReference type="InterPro" id="IPR020846">
    <property type="entry name" value="MFS_dom"/>
</dbReference>
<feature type="transmembrane region" description="Helical" evidence="7">
    <location>
        <begin position="12"/>
        <end position="35"/>
    </location>
</feature>
<keyword evidence="5 7" id="KW-1133">Transmembrane helix</keyword>
<dbReference type="Pfam" id="PF07690">
    <property type="entry name" value="MFS_1"/>
    <property type="match status" value="1"/>
</dbReference>
<evidence type="ECO:0000256" key="5">
    <source>
        <dbReference type="ARBA" id="ARBA00022989"/>
    </source>
</evidence>
<evidence type="ECO:0000256" key="2">
    <source>
        <dbReference type="ARBA" id="ARBA00022448"/>
    </source>
</evidence>
<keyword evidence="3" id="KW-1003">Cell membrane</keyword>
<dbReference type="RefSeq" id="WP_172981395.1">
    <property type="nucleotide sequence ID" value="NZ_JBDGMZ010000089.1"/>
</dbReference>
<comment type="caution">
    <text evidence="9">The sequence shown here is derived from an EMBL/GenBank/DDBJ whole genome shotgun (WGS) entry which is preliminary data.</text>
</comment>
<dbReference type="AlphaFoldDB" id="A0A9Q5BXS5"/>
<dbReference type="InterPro" id="IPR011701">
    <property type="entry name" value="MFS"/>
</dbReference>
<evidence type="ECO:0000256" key="7">
    <source>
        <dbReference type="SAM" id="Phobius"/>
    </source>
</evidence>
<evidence type="ECO:0000256" key="1">
    <source>
        <dbReference type="ARBA" id="ARBA00004651"/>
    </source>
</evidence>
<dbReference type="SUPFAM" id="SSF103473">
    <property type="entry name" value="MFS general substrate transporter"/>
    <property type="match status" value="1"/>
</dbReference>
<sequence length="397" mass="44391">MIKSIKKQSTQLLIGYTISGLGDQFYTFAIPLLMLTRSHSSITMGLLTAMEYLPTALFGIIIGSIFDIFSRKNIMLYSLLMQSILILIIPLITVYKFPIWLILITIFFIGTFDLISWTGYQILISESVTTAELSDVSGKIGLISSIQKTVGPGISAVVVNLLNYLGGFILDFLSFLYLAITVKKLHIEQPTPNSKKKNIKRILSDGIKFLINQHEIKWMVLSFLAANIGFQLIIPMLTFILKQRMHVSIDKISLLFTISSIASIIGNFIYLRYGKKIKLGLQLIAIGLLITLGFILMLDLKSFWLFLIGYAIVSFGSVWAQANFFTIIQSRTPNKYKGMVTSTSTSLTRITGPFIAILSGIIIKVSYELLFSLAILCVLLSIGITLLSKLYKLDYLK</sequence>
<gene>
    <name evidence="9" type="ORF">IMAU50013_02082</name>
</gene>